<gene>
    <name evidence="2" type="ORF">SPM_002210</name>
</gene>
<organism evidence="2 3">
    <name type="scientific">Spiroplasma melliferum KC3</name>
    <dbReference type="NCBI Taxonomy" id="570509"/>
    <lineage>
        <taxon>Bacteria</taxon>
        <taxon>Bacillati</taxon>
        <taxon>Mycoplasmatota</taxon>
        <taxon>Mollicutes</taxon>
        <taxon>Entomoplasmatales</taxon>
        <taxon>Spiroplasmataceae</taxon>
        <taxon>Spiroplasma</taxon>
    </lineage>
</organism>
<accession>A0AAI9T3L0</accession>
<name>A0AAI9T3L0_SPIME</name>
<dbReference type="Proteomes" id="UP000004057">
    <property type="component" value="Unassembled WGS sequence"/>
</dbReference>
<keyword evidence="1" id="KW-0472">Membrane</keyword>
<dbReference type="EMBL" id="AGBZ02000001">
    <property type="protein sequence ID" value="KAI92841.1"/>
    <property type="molecule type" value="Genomic_DNA"/>
</dbReference>
<keyword evidence="1" id="KW-0812">Transmembrane</keyword>
<dbReference type="AlphaFoldDB" id="A0AAI9T3L0"/>
<reference evidence="2 3" key="1">
    <citation type="journal article" date="2012" name="J. Proteome Res.">
        <title>Application of Spiroplasma melliferum proteogenomic profiling for the discovery of virulence factors and pathogenicity mechanisms in host-associated spiroplasmas.</title>
        <authorList>
            <person name="Alexeev D."/>
            <person name="Kostrjukova E."/>
            <person name="Aliper A."/>
            <person name="Popenko A."/>
            <person name="Bazaleev N."/>
            <person name="Tyakht A."/>
            <person name="Selezneva O."/>
            <person name="Akopian T."/>
            <person name="Prichodko E."/>
            <person name="Kondratov I."/>
            <person name="Chukin M."/>
            <person name="Demina I."/>
            <person name="Galyamina M."/>
            <person name="Kamashev D."/>
            <person name="Vanyushkina A."/>
            <person name="Ladygina V."/>
            <person name="Levitskii S."/>
            <person name="Lazarev V."/>
            <person name="Govorun V."/>
        </authorList>
    </citation>
    <scope>NUCLEOTIDE SEQUENCE [LARGE SCALE GENOMIC DNA]</scope>
    <source>
        <strain evidence="2 3">KC3</strain>
    </source>
</reference>
<sequence length="382" mass="44315">MRKLFYLMIFIFPIATSFSLISTNLWWKETKNLGLLLKPQSIMTNNKWGLNSLRGYDDGLMPSIRSNVMLGLQNNLGLNIVKNLRVDIYYGHVDDSNFYNAKAINFADFTNTNYIFWFTVGIFATEKSEFYGHSFLQFDYRPTWNFINNQFIKFDNSKGQINSEDKLVDSWNKLLSNQIILNNFNNQFQKMGLDITAGMELQPGQMTLNKDISFFIKLSNKFIPEKDNMLTITDDLFKYIPERLQASLFKLPEENFTMNTAATIKITSKDFKSHNFDYAILDKNVTLNSTLASLYDDIKLFVIKAIDTIYHYNLAMSVFELQFRKNGYSDPNLLEEETTLDKLYTFSSGGKKKHWVWLELINAKDTSLDLSTLPGVHLGFMV</sequence>
<protein>
    <submittedName>
        <fullName evidence="2">Uncharacterized protein</fullName>
    </submittedName>
</protein>
<evidence type="ECO:0000313" key="2">
    <source>
        <dbReference type="EMBL" id="KAI92841.1"/>
    </source>
</evidence>
<dbReference type="RefSeq" id="WP_004027977.1">
    <property type="nucleotide sequence ID" value="NZ_AGBZ02000001.1"/>
</dbReference>
<keyword evidence="1" id="KW-1133">Transmembrane helix</keyword>
<feature type="transmembrane region" description="Helical" evidence="1">
    <location>
        <begin position="6"/>
        <end position="27"/>
    </location>
</feature>
<evidence type="ECO:0000313" key="3">
    <source>
        <dbReference type="Proteomes" id="UP000004057"/>
    </source>
</evidence>
<proteinExistence type="predicted"/>
<evidence type="ECO:0000256" key="1">
    <source>
        <dbReference type="SAM" id="Phobius"/>
    </source>
</evidence>
<comment type="caution">
    <text evidence="2">The sequence shown here is derived from an EMBL/GenBank/DDBJ whole genome shotgun (WGS) entry which is preliminary data.</text>
</comment>